<keyword evidence="2" id="KW-0479">Metal-binding</keyword>
<reference evidence="6" key="1">
    <citation type="journal article" date="2020" name="Stud. Mycol.">
        <title>101 Dothideomycetes genomes: a test case for predicting lifestyles and emergence of pathogens.</title>
        <authorList>
            <person name="Haridas S."/>
            <person name="Albert R."/>
            <person name="Binder M."/>
            <person name="Bloem J."/>
            <person name="Labutti K."/>
            <person name="Salamov A."/>
            <person name="Andreopoulos B."/>
            <person name="Baker S."/>
            <person name="Barry K."/>
            <person name="Bills G."/>
            <person name="Bluhm B."/>
            <person name="Cannon C."/>
            <person name="Castanera R."/>
            <person name="Culley D."/>
            <person name="Daum C."/>
            <person name="Ezra D."/>
            <person name="Gonzalez J."/>
            <person name="Henrissat B."/>
            <person name="Kuo A."/>
            <person name="Liang C."/>
            <person name="Lipzen A."/>
            <person name="Lutzoni F."/>
            <person name="Magnuson J."/>
            <person name="Mondo S."/>
            <person name="Nolan M."/>
            <person name="Ohm R."/>
            <person name="Pangilinan J."/>
            <person name="Park H.-J."/>
            <person name="Ramirez L."/>
            <person name="Alfaro M."/>
            <person name="Sun H."/>
            <person name="Tritt A."/>
            <person name="Yoshinaga Y."/>
            <person name="Zwiers L.-H."/>
            <person name="Turgeon B."/>
            <person name="Goodwin S."/>
            <person name="Spatafora J."/>
            <person name="Crous P."/>
            <person name="Grigoriev I."/>
        </authorList>
    </citation>
    <scope>NUCLEOTIDE SEQUENCE</scope>
    <source>
        <strain evidence="6">CBS 675.92</strain>
    </source>
</reference>
<gene>
    <name evidence="6" type="ORF">CC80DRAFT_487863</name>
</gene>
<dbReference type="PANTHER" id="PTHR12112">
    <property type="entry name" value="BNIP - RELATED"/>
    <property type="match status" value="1"/>
</dbReference>
<evidence type="ECO:0000256" key="4">
    <source>
        <dbReference type="ARBA" id="ARBA00023211"/>
    </source>
</evidence>
<dbReference type="GO" id="GO:0004309">
    <property type="term" value="F:exopolyphosphatase activity"/>
    <property type="evidence" value="ECO:0007669"/>
    <property type="project" value="TreeGrafter"/>
</dbReference>
<comment type="cofactor">
    <cofactor evidence="1">
        <name>Mn(2+)</name>
        <dbReference type="ChEBI" id="CHEBI:29035"/>
    </cofactor>
</comment>
<dbReference type="EMBL" id="ML976979">
    <property type="protein sequence ID" value="KAF1962392.1"/>
    <property type="molecule type" value="Genomic_DNA"/>
</dbReference>
<dbReference type="GO" id="GO:0005737">
    <property type="term" value="C:cytoplasm"/>
    <property type="evidence" value="ECO:0007669"/>
    <property type="project" value="InterPro"/>
</dbReference>
<dbReference type="InterPro" id="IPR038763">
    <property type="entry name" value="DHH_sf"/>
</dbReference>
<dbReference type="Gene3D" id="3.90.1640.10">
    <property type="entry name" value="inorganic pyrophosphatase (n-terminal core)"/>
    <property type="match status" value="1"/>
</dbReference>
<dbReference type="Pfam" id="PF01368">
    <property type="entry name" value="DHH"/>
    <property type="match status" value="1"/>
</dbReference>
<dbReference type="GO" id="GO:0046872">
    <property type="term" value="F:metal ion binding"/>
    <property type="evidence" value="ECO:0007669"/>
    <property type="project" value="UniProtKB-KW"/>
</dbReference>
<evidence type="ECO:0000313" key="7">
    <source>
        <dbReference type="Proteomes" id="UP000800035"/>
    </source>
</evidence>
<keyword evidence="3" id="KW-0378">Hydrolase</keyword>
<sequence length="434" mass="48224">MAVPRTSLRSFLATARSALRTAVDSSQRITFVIGNESADLDSMTCSVLYAYIRSMAPPRDAFTSVYVPITNIPSSGIQVRPEFVELFKYANIESRHLITLDDLPDLSVIKSKLPPENTKWVLVDHNALQGQLGKIYSGRVGGVIDHHDDEGKIPTDTGNEPRIVDKSGSCTSLVTEYCREAWDLLSSTATASGAAHAQGDSLSDDSAAVESWDAEAAHLGLASILIDTSNLQSKDKTTEHDRRAVEYLEAKIVACPRFSTSYDRDQFYGAIDTAKKDIGPLKLQDILMKDYKQWDEKERKLGVSSVVKPIAFLQQKAENEGVEADSAEDAFLGALQLFASERKLDLYAVMTTSTSTNGQFQRELLLWAFNDAGVSAAKRFADESRDELGLEEWTSEGSKTYNNQGDGYWRRVWWQRQVHHSRKRVAPLLREAMA</sequence>
<dbReference type="Pfam" id="PF02833">
    <property type="entry name" value="DHHA2"/>
    <property type="match status" value="1"/>
</dbReference>
<dbReference type="Gene3D" id="3.10.310.20">
    <property type="entry name" value="DHHA2 domain"/>
    <property type="match status" value="1"/>
</dbReference>
<organism evidence="6 7">
    <name type="scientific">Byssothecium circinans</name>
    <dbReference type="NCBI Taxonomy" id="147558"/>
    <lineage>
        <taxon>Eukaryota</taxon>
        <taxon>Fungi</taxon>
        <taxon>Dikarya</taxon>
        <taxon>Ascomycota</taxon>
        <taxon>Pezizomycotina</taxon>
        <taxon>Dothideomycetes</taxon>
        <taxon>Pleosporomycetidae</taxon>
        <taxon>Pleosporales</taxon>
        <taxon>Massarineae</taxon>
        <taxon>Massarinaceae</taxon>
        <taxon>Byssothecium</taxon>
    </lineage>
</organism>
<accession>A0A6A5UF70</accession>
<evidence type="ECO:0000259" key="5">
    <source>
        <dbReference type="SMART" id="SM01131"/>
    </source>
</evidence>
<dbReference type="Proteomes" id="UP000800035">
    <property type="component" value="Unassembled WGS sequence"/>
</dbReference>
<protein>
    <submittedName>
        <fullName evidence="6">DHH phosphoesterase</fullName>
    </submittedName>
</protein>
<evidence type="ECO:0000256" key="1">
    <source>
        <dbReference type="ARBA" id="ARBA00001936"/>
    </source>
</evidence>
<evidence type="ECO:0000256" key="2">
    <source>
        <dbReference type="ARBA" id="ARBA00022723"/>
    </source>
</evidence>
<evidence type="ECO:0000256" key="3">
    <source>
        <dbReference type="ARBA" id="ARBA00022801"/>
    </source>
</evidence>
<proteinExistence type="predicted"/>
<dbReference type="InterPro" id="IPR001667">
    <property type="entry name" value="DDH_dom"/>
</dbReference>
<dbReference type="InterPro" id="IPR038222">
    <property type="entry name" value="DHHA2_dom_sf"/>
</dbReference>
<keyword evidence="7" id="KW-1185">Reference proteome</keyword>
<keyword evidence="4" id="KW-0464">Manganese</keyword>
<dbReference type="PANTHER" id="PTHR12112:SF39">
    <property type="entry name" value="EG:152A3.5 PROTEIN (FBGN0003116_PN PROTEIN)"/>
    <property type="match status" value="1"/>
</dbReference>
<evidence type="ECO:0000313" key="6">
    <source>
        <dbReference type="EMBL" id="KAF1962392.1"/>
    </source>
</evidence>
<dbReference type="SUPFAM" id="SSF64182">
    <property type="entry name" value="DHH phosphoesterases"/>
    <property type="match status" value="1"/>
</dbReference>
<dbReference type="SMART" id="SM01131">
    <property type="entry name" value="DHHA2"/>
    <property type="match status" value="1"/>
</dbReference>
<dbReference type="InterPro" id="IPR004097">
    <property type="entry name" value="DHHA2"/>
</dbReference>
<dbReference type="AlphaFoldDB" id="A0A6A5UF70"/>
<name>A0A6A5UF70_9PLEO</name>
<feature type="domain" description="DHHA2" evidence="5">
    <location>
        <begin position="268"/>
        <end position="433"/>
    </location>
</feature>
<dbReference type="OrthoDB" id="374045at2759"/>